<dbReference type="SUPFAM" id="SSF47384">
    <property type="entry name" value="Homodimeric domain of signal transducing histidine kinase"/>
    <property type="match status" value="1"/>
</dbReference>
<dbReference type="InterPro" id="IPR003661">
    <property type="entry name" value="HisK_dim/P_dom"/>
</dbReference>
<dbReference type="PANTHER" id="PTHR43711:SF31">
    <property type="entry name" value="HISTIDINE KINASE"/>
    <property type="match status" value="1"/>
</dbReference>
<evidence type="ECO:0000256" key="5">
    <source>
        <dbReference type="ARBA" id="ARBA00022475"/>
    </source>
</evidence>
<reference evidence="16 17" key="1">
    <citation type="journal article" date="2016" name="Nat. Commun.">
        <title>Thousands of microbial genomes shed light on interconnected biogeochemical processes in an aquifer system.</title>
        <authorList>
            <person name="Anantharaman K."/>
            <person name="Brown C.T."/>
            <person name="Hug L.A."/>
            <person name="Sharon I."/>
            <person name="Castelle C.J."/>
            <person name="Probst A.J."/>
            <person name="Thomas B.C."/>
            <person name="Singh A."/>
            <person name="Wilkins M.J."/>
            <person name="Karaoz U."/>
            <person name="Brodie E.L."/>
            <person name="Williams K.H."/>
            <person name="Hubbard S.S."/>
            <person name="Banfield J.F."/>
        </authorList>
    </citation>
    <scope>NUCLEOTIDE SEQUENCE [LARGE SCALE GENOMIC DNA]</scope>
</reference>
<evidence type="ECO:0000256" key="2">
    <source>
        <dbReference type="ARBA" id="ARBA00004236"/>
    </source>
</evidence>
<keyword evidence="5" id="KW-1003">Cell membrane</keyword>
<keyword evidence="14" id="KW-1133">Transmembrane helix</keyword>
<evidence type="ECO:0000256" key="10">
    <source>
        <dbReference type="ARBA" id="ARBA00022840"/>
    </source>
</evidence>
<keyword evidence="11" id="KW-0902">Two-component regulatory system</keyword>
<organism evidence="16 17">
    <name type="scientific">Candidatus Giovannonibacteria bacterium RIFCSPHIGHO2_02_43_13</name>
    <dbReference type="NCBI Taxonomy" id="1798330"/>
    <lineage>
        <taxon>Bacteria</taxon>
        <taxon>Candidatus Giovannoniibacteriota</taxon>
    </lineage>
</organism>
<dbReference type="Gene3D" id="3.30.565.10">
    <property type="entry name" value="Histidine kinase-like ATPase, C-terminal domain"/>
    <property type="match status" value="1"/>
</dbReference>
<dbReference type="PROSITE" id="PS50109">
    <property type="entry name" value="HIS_KIN"/>
    <property type="match status" value="1"/>
</dbReference>
<feature type="transmembrane region" description="Helical" evidence="14">
    <location>
        <begin position="6"/>
        <end position="25"/>
    </location>
</feature>
<feature type="transmembrane region" description="Helical" evidence="14">
    <location>
        <begin position="194"/>
        <end position="214"/>
    </location>
</feature>
<dbReference type="InterPro" id="IPR031621">
    <property type="entry name" value="HisKA_7TM"/>
</dbReference>
<dbReference type="InterPro" id="IPR004358">
    <property type="entry name" value="Sig_transdc_His_kin-like_C"/>
</dbReference>
<comment type="catalytic activity">
    <reaction evidence="1">
        <text>ATP + protein L-histidine = ADP + protein N-phospho-L-histidine.</text>
        <dbReference type="EC" id="2.7.13.3"/>
    </reaction>
</comment>
<dbReference type="InterPro" id="IPR003594">
    <property type="entry name" value="HATPase_dom"/>
</dbReference>
<evidence type="ECO:0000256" key="13">
    <source>
        <dbReference type="SAM" id="Coils"/>
    </source>
</evidence>
<evidence type="ECO:0000313" key="16">
    <source>
        <dbReference type="EMBL" id="OGF78313.1"/>
    </source>
</evidence>
<feature type="transmembrane region" description="Helical" evidence="14">
    <location>
        <begin position="136"/>
        <end position="156"/>
    </location>
</feature>
<dbReference type="GO" id="GO:0045121">
    <property type="term" value="C:membrane raft"/>
    <property type="evidence" value="ECO:0007669"/>
    <property type="project" value="UniProtKB-SubCell"/>
</dbReference>
<dbReference type="CDD" id="cd00082">
    <property type="entry name" value="HisKA"/>
    <property type="match status" value="1"/>
</dbReference>
<evidence type="ECO:0000259" key="15">
    <source>
        <dbReference type="PROSITE" id="PS50109"/>
    </source>
</evidence>
<feature type="transmembrane region" description="Helical" evidence="14">
    <location>
        <begin position="221"/>
        <end position="239"/>
    </location>
</feature>
<dbReference type="FunFam" id="3.30.565.10:FF:000023">
    <property type="entry name" value="PAS domain-containing sensor histidine kinase"/>
    <property type="match status" value="1"/>
</dbReference>
<dbReference type="SUPFAM" id="SSF55874">
    <property type="entry name" value="ATPase domain of HSP90 chaperone/DNA topoisomerase II/histidine kinase"/>
    <property type="match status" value="1"/>
</dbReference>
<dbReference type="SMART" id="SM00387">
    <property type="entry name" value="HATPase_c"/>
    <property type="match status" value="1"/>
</dbReference>
<dbReference type="InterPro" id="IPR036097">
    <property type="entry name" value="HisK_dim/P_sf"/>
</dbReference>
<keyword evidence="13" id="KW-0175">Coiled coil</keyword>
<keyword evidence="7" id="KW-0808">Transferase</keyword>
<name>A0A1F5WRL6_9BACT</name>
<keyword evidence="8" id="KW-0547">Nucleotide-binding</keyword>
<proteinExistence type="predicted"/>
<comment type="caution">
    <text evidence="16">The sequence shown here is derived from an EMBL/GenBank/DDBJ whole genome shotgun (WGS) entry which is preliminary data.</text>
</comment>
<feature type="domain" description="Histidine kinase" evidence="15">
    <location>
        <begin position="309"/>
        <end position="531"/>
    </location>
</feature>
<dbReference type="Pfam" id="PF00512">
    <property type="entry name" value="HisKA"/>
    <property type="match status" value="1"/>
</dbReference>
<keyword evidence="14" id="KW-0812">Transmembrane</keyword>
<dbReference type="EC" id="2.7.13.3" evidence="4"/>
<dbReference type="PANTHER" id="PTHR43711">
    <property type="entry name" value="TWO-COMPONENT HISTIDINE KINASE"/>
    <property type="match status" value="1"/>
</dbReference>
<evidence type="ECO:0000256" key="12">
    <source>
        <dbReference type="ARBA" id="ARBA00023136"/>
    </source>
</evidence>
<dbReference type="FunFam" id="1.10.287.130:FF:000001">
    <property type="entry name" value="Two-component sensor histidine kinase"/>
    <property type="match status" value="1"/>
</dbReference>
<dbReference type="GO" id="GO:0005886">
    <property type="term" value="C:plasma membrane"/>
    <property type="evidence" value="ECO:0007669"/>
    <property type="project" value="UniProtKB-SubCell"/>
</dbReference>
<evidence type="ECO:0000313" key="17">
    <source>
        <dbReference type="Proteomes" id="UP000178425"/>
    </source>
</evidence>
<dbReference type="SMART" id="SM00388">
    <property type="entry name" value="HisKA"/>
    <property type="match status" value="1"/>
</dbReference>
<evidence type="ECO:0000256" key="7">
    <source>
        <dbReference type="ARBA" id="ARBA00022679"/>
    </source>
</evidence>
<evidence type="ECO:0000256" key="8">
    <source>
        <dbReference type="ARBA" id="ARBA00022741"/>
    </source>
</evidence>
<keyword evidence="12 14" id="KW-0472">Membrane</keyword>
<feature type="transmembrane region" description="Helical" evidence="14">
    <location>
        <begin position="32"/>
        <end position="52"/>
    </location>
</feature>
<feature type="transmembrane region" description="Helical" evidence="14">
    <location>
        <begin position="64"/>
        <end position="87"/>
    </location>
</feature>
<evidence type="ECO:0000256" key="11">
    <source>
        <dbReference type="ARBA" id="ARBA00023012"/>
    </source>
</evidence>
<evidence type="ECO:0000256" key="9">
    <source>
        <dbReference type="ARBA" id="ARBA00022777"/>
    </source>
</evidence>
<evidence type="ECO:0000256" key="6">
    <source>
        <dbReference type="ARBA" id="ARBA00022553"/>
    </source>
</evidence>
<feature type="transmembrane region" description="Helical" evidence="14">
    <location>
        <begin position="94"/>
        <end position="116"/>
    </location>
</feature>
<dbReference type="GO" id="GO:0005524">
    <property type="term" value="F:ATP binding"/>
    <property type="evidence" value="ECO:0007669"/>
    <property type="project" value="UniProtKB-KW"/>
</dbReference>
<dbReference type="PRINTS" id="PR00344">
    <property type="entry name" value="BCTRLSENSOR"/>
</dbReference>
<feature type="transmembrane region" description="Helical" evidence="14">
    <location>
        <begin position="251"/>
        <end position="269"/>
    </location>
</feature>
<dbReference type="Pfam" id="PF02518">
    <property type="entry name" value="HATPase_c"/>
    <property type="match status" value="1"/>
</dbReference>
<dbReference type="AlphaFoldDB" id="A0A1F5WRL6"/>
<dbReference type="Gene3D" id="1.10.287.130">
    <property type="match status" value="1"/>
</dbReference>
<dbReference type="InterPro" id="IPR050736">
    <property type="entry name" value="Sensor_HK_Regulatory"/>
</dbReference>
<dbReference type="Proteomes" id="UP000178425">
    <property type="component" value="Unassembled WGS sequence"/>
</dbReference>
<evidence type="ECO:0000256" key="1">
    <source>
        <dbReference type="ARBA" id="ARBA00000085"/>
    </source>
</evidence>
<keyword evidence="10" id="KW-0067">ATP-binding</keyword>
<gene>
    <name evidence="16" type="ORF">A2W54_04450</name>
</gene>
<dbReference type="GO" id="GO:0000155">
    <property type="term" value="F:phosphorelay sensor kinase activity"/>
    <property type="evidence" value="ECO:0007669"/>
    <property type="project" value="InterPro"/>
</dbReference>
<keyword evidence="6" id="KW-0597">Phosphoprotein</keyword>
<feature type="coiled-coil region" evidence="13">
    <location>
        <begin position="275"/>
        <end position="302"/>
    </location>
</feature>
<dbReference type="InterPro" id="IPR036890">
    <property type="entry name" value="HATPase_C_sf"/>
</dbReference>
<dbReference type="InterPro" id="IPR005467">
    <property type="entry name" value="His_kinase_dom"/>
</dbReference>
<feature type="transmembrane region" description="Helical" evidence="14">
    <location>
        <begin position="168"/>
        <end position="188"/>
    </location>
</feature>
<dbReference type="Pfam" id="PF16927">
    <property type="entry name" value="HisKA_7TM"/>
    <property type="match status" value="1"/>
</dbReference>
<evidence type="ECO:0000256" key="14">
    <source>
        <dbReference type="SAM" id="Phobius"/>
    </source>
</evidence>
<evidence type="ECO:0000256" key="3">
    <source>
        <dbReference type="ARBA" id="ARBA00004314"/>
    </source>
</evidence>
<comment type="subcellular location">
    <subcellularLocation>
        <location evidence="2">Cell membrane</location>
    </subcellularLocation>
    <subcellularLocation>
        <location evidence="3">Membrane raft</location>
        <topology evidence="3">Multi-pass membrane protein</topology>
    </subcellularLocation>
</comment>
<protein>
    <recommendedName>
        <fullName evidence="4">histidine kinase</fullName>
        <ecNumber evidence="4">2.7.13.3</ecNumber>
    </recommendedName>
</protein>
<keyword evidence="9" id="KW-0418">Kinase</keyword>
<dbReference type="EMBL" id="MFHI01000030">
    <property type="protein sequence ID" value="OGF78313.1"/>
    <property type="molecule type" value="Genomic_DNA"/>
</dbReference>
<sequence>MLNTFAVSGILIVIACSLMAIVMLVRASSKLHYIWGIFCLTVLLWGIGAYRIGIATDQANAVYWWKFAYIGVIFIPIMFAHFVYVFLNRRINLVILPLYALGVFYLYSNLFGNNFINSAHLMFGKIYFLTPTPLYNSFFALFLFLVIYSHIILFKEYKIAQGLRKQQIQYFFVGSFLGFFGGSFSFLPEYQINIYPFMNLTVSFYPIIMGFAILRYRLMNINIITTQLLIASLWVFISVRALISEFGSNEQLINILLLFITVIVGILLYKSVLREIESREEIERLARDLERANIELKRLDEAKSEFISIASHQLRTPLSIIKGYISMIREGSYGKVSPEIGTTMNKVYLSNERLIKLVNDLLDLSRMESGRMKYEFAEMDLRALVDSIVDEFQLPAKDKGIRILWIPSRVGSLPKIFGDAWKLRQVIFNLIDNSLKYTNAGDIEIKLEKEDDSLKLSVKDSGIGMSRETAVSVFHKFVRGGKDASRANAGGTGLGLYIAKRIVDDHKGEIWAESKGEGKGSTFFVTLPITNHYEYTNKFNENKHN</sequence>
<accession>A0A1F5WRL6</accession>
<evidence type="ECO:0000256" key="4">
    <source>
        <dbReference type="ARBA" id="ARBA00012438"/>
    </source>
</evidence>